<comment type="caution">
    <text evidence="4">The sequence shown here is derived from an EMBL/GenBank/DDBJ whole genome shotgun (WGS) entry which is preliminary data.</text>
</comment>
<dbReference type="Pfam" id="PF26059">
    <property type="entry name" value="DUF8020"/>
    <property type="match status" value="1"/>
</dbReference>
<organism evidence="4 5">
    <name type="scientific">Nocardia uniformis</name>
    <dbReference type="NCBI Taxonomy" id="53432"/>
    <lineage>
        <taxon>Bacteria</taxon>
        <taxon>Bacillati</taxon>
        <taxon>Actinomycetota</taxon>
        <taxon>Actinomycetes</taxon>
        <taxon>Mycobacteriales</taxon>
        <taxon>Nocardiaceae</taxon>
        <taxon>Nocardia</taxon>
    </lineage>
</organism>
<feature type="domain" description="DUF8020" evidence="3">
    <location>
        <begin position="50"/>
        <end position="123"/>
    </location>
</feature>
<dbReference type="InterPro" id="IPR058333">
    <property type="entry name" value="DUF8020"/>
</dbReference>
<feature type="transmembrane region" description="Helical" evidence="1">
    <location>
        <begin position="151"/>
        <end position="177"/>
    </location>
</feature>
<accession>A0A849BYS2</accession>
<protein>
    <recommendedName>
        <fullName evidence="3">DUF8020 domain-containing protein</fullName>
    </recommendedName>
</protein>
<keyword evidence="1" id="KW-1133">Transmembrane helix</keyword>
<feature type="signal peptide" evidence="2">
    <location>
        <begin position="1"/>
        <end position="22"/>
    </location>
</feature>
<keyword evidence="1" id="KW-0472">Membrane</keyword>
<evidence type="ECO:0000313" key="4">
    <source>
        <dbReference type="EMBL" id="NNH69255.1"/>
    </source>
</evidence>
<keyword evidence="1" id="KW-0812">Transmembrane</keyword>
<feature type="chain" id="PRO_5039126372" description="DUF8020 domain-containing protein" evidence="2">
    <location>
        <begin position="23"/>
        <end position="194"/>
    </location>
</feature>
<name>A0A849BYS2_9NOCA</name>
<dbReference type="RefSeq" id="WP_067525271.1">
    <property type="nucleotide sequence ID" value="NZ_JABELX010000001.1"/>
</dbReference>
<sequence length="194" mass="19776">MKYRKFASVAMMAIAATGIASGTSYGAPAEPAPAVVQVAPASEAQGQDQGVDYSVRLAESGNTVVTQVTGGAFSLDADAKAVTLKNQEGLVVAQVPLIGKVGQQEIALTAAIDNDGRQLSLTAPKADDVSVKFIGSQEWFFSELQRASLGALIGAIIGAFFFGIGLPFGALIGLLIAGGQPLIDSGIAYFSGQP</sequence>
<evidence type="ECO:0000256" key="2">
    <source>
        <dbReference type="SAM" id="SignalP"/>
    </source>
</evidence>
<dbReference type="AlphaFoldDB" id="A0A849BYS2"/>
<evidence type="ECO:0000313" key="5">
    <source>
        <dbReference type="Proteomes" id="UP000586827"/>
    </source>
</evidence>
<dbReference type="Proteomes" id="UP000586827">
    <property type="component" value="Unassembled WGS sequence"/>
</dbReference>
<evidence type="ECO:0000256" key="1">
    <source>
        <dbReference type="SAM" id="Phobius"/>
    </source>
</evidence>
<proteinExistence type="predicted"/>
<evidence type="ECO:0000259" key="3">
    <source>
        <dbReference type="Pfam" id="PF26059"/>
    </source>
</evidence>
<keyword evidence="2" id="KW-0732">Signal</keyword>
<gene>
    <name evidence="4" type="ORF">HLB23_05115</name>
</gene>
<reference evidence="4 5" key="1">
    <citation type="submission" date="2020-05" db="EMBL/GenBank/DDBJ databases">
        <title>MicrobeNet Type strains.</title>
        <authorList>
            <person name="Nicholson A.C."/>
        </authorList>
    </citation>
    <scope>NUCLEOTIDE SEQUENCE [LARGE SCALE GENOMIC DNA]</scope>
    <source>
        <strain evidence="4 5">JCM 3224</strain>
    </source>
</reference>
<dbReference type="EMBL" id="JABELX010000001">
    <property type="protein sequence ID" value="NNH69255.1"/>
    <property type="molecule type" value="Genomic_DNA"/>
</dbReference>
<keyword evidence="5" id="KW-1185">Reference proteome</keyword>